<keyword evidence="3" id="KW-0547">Nucleotide-binding</keyword>
<dbReference type="AlphaFoldDB" id="A0A6J7F4Y5"/>
<keyword evidence="7" id="KW-0464">Manganese</keyword>
<sequence>MSGLQIFGVAGVPEIEPGADLAVLTLRAAEAAGTPLQSGDVLVVTSKIVSKAEGRTVELADIEPSQFALDWSAQWEKDPAVTEIVLREAKRVVRQIGPILITETHHGFVCANSGVDQSSSGAHGRAVLLPLDSDESARRIRAGLLAAGLDIAVIISDTFGRAWREGQTDIAIGIAGMQPILSYIGQVDPHGHEFKVQALCSADELAGAAELVKGNLSRVPLAVIRGYAWERDDTATIAPVLRDQSRDLFR</sequence>
<protein>
    <submittedName>
        <fullName evidence="9">Unannotated protein</fullName>
    </submittedName>
</protein>
<dbReference type="Gene3D" id="3.30.1330.100">
    <property type="entry name" value="CofE-like"/>
    <property type="match status" value="1"/>
</dbReference>
<dbReference type="InterPro" id="IPR008225">
    <property type="entry name" value="F420-0_g-glutamyl_ligase"/>
</dbReference>
<dbReference type="EMBL" id="CAFBLP010000087">
    <property type="protein sequence ID" value="CAB4888140.1"/>
    <property type="molecule type" value="Genomic_DNA"/>
</dbReference>
<dbReference type="SUPFAM" id="SSF144010">
    <property type="entry name" value="CofE-like"/>
    <property type="match status" value="1"/>
</dbReference>
<feature type="domain" description="Coenzyme F420:L-glutamate ligase-like" evidence="8">
    <location>
        <begin position="12"/>
        <end position="226"/>
    </location>
</feature>
<name>A0A6J7F4Y5_9ZZZZ</name>
<dbReference type="NCBIfam" id="TIGR01916">
    <property type="entry name" value="F420_cofE"/>
    <property type="match status" value="1"/>
</dbReference>
<dbReference type="Gene3D" id="3.90.1660.10">
    <property type="entry name" value="CofE-like domain"/>
    <property type="match status" value="1"/>
</dbReference>
<dbReference type="Pfam" id="PF01996">
    <property type="entry name" value="F420_ligase"/>
    <property type="match status" value="1"/>
</dbReference>
<evidence type="ECO:0000256" key="7">
    <source>
        <dbReference type="ARBA" id="ARBA00023211"/>
    </source>
</evidence>
<reference evidence="9" key="1">
    <citation type="submission" date="2020-05" db="EMBL/GenBank/DDBJ databases">
        <authorList>
            <person name="Chiriac C."/>
            <person name="Salcher M."/>
            <person name="Ghai R."/>
            <person name="Kavagutti S V."/>
        </authorList>
    </citation>
    <scope>NUCLEOTIDE SEQUENCE</scope>
</reference>
<evidence type="ECO:0000256" key="2">
    <source>
        <dbReference type="ARBA" id="ARBA00022723"/>
    </source>
</evidence>
<dbReference type="GO" id="GO:0052618">
    <property type="term" value="F:coenzyme F420-0:L-glutamate ligase activity"/>
    <property type="evidence" value="ECO:0007669"/>
    <property type="project" value="TreeGrafter"/>
</dbReference>
<evidence type="ECO:0000259" key="8">
    <source>
        <dbReference type="Pfam" id="PF01996"/>
    </source>
</evidence>
<keyword evidence="2" id="KW-0479">Metal-binding</keyword>
<dbReference type="PANTHER" id="PTHR47917:SF1">
    <property type="entry name" value="COENZYME F420:L-GLUTAMATE LIGASE"/>
    <property type="match status" value="1"/>
</dbReference>
<evidence type="ECO:0000256" key="4">
    <source>
        <dbReference type="ARBA" id="ARBA00022842"/>
    </source>
</evidence>
<keyword evidence="6" id="KW-0342">GTP-binding</keyword>
<evidence type="ECO:0000256" key="3">
    <source>
        <dbReference type="ARBA" id="ARBA00022741"/>
    </source>
</evidence>
<accession>A0A6J7F4Y5</accession>
<dbReference type="PANTHER" id="PTHR47917">
    <property type="match status" value="1"/>
</dbReference>
<keyword evidence="5" id="KW-0630">Potassium</keyword>
<evidence type="ECO:0000256" key="6">
    <source>
        <dbReference type="ARBA" id="ARBA00023134"/>
    </source>
</evidence>
<evidence type="ECO:0000313" key="9">
    <source>
        <dbReference type="EMBL" id="CAB4888140.1"/>
    </source>
</evidence>
<dbReference type="GO" id="GO:0046872">
    <property type="term" value="F:metal ion binding"/>
    <property type="evidence" value="ECO:0007669"/>
    <property type="project" value="UniProtKB-KW"/>
</dbReference>
<gene>
    <name evidence="9" type="ORF">UFOPK3376_02566</name>
</gene>
<keyword evidence="4" id="KW-0460">Magnesium</keyword>
<dbReference type="InterPro" id="IPR002847">
    <property type="entry name" value="F420-0_gamma-glut_ligase-dom"/>
</dbReference>
<organism evidence="9">
    <name type="scientific">freshwater metagenome</name>
    <dbReference type="NCBI Taxonomy" id="449393"/>
    <lineage>
        <taxon>unclassified sequences</taxon>
        <taxon>metagenomes</taxon>
        <taxon>ecological metagenomes</taxon>
    </lineage>
</organism>
<evidence type="ECO:0000256" key="1">
    <source>
        <dbReference type="ARBA" id="ARBA00022598"/>
    </source>
</evidence>
<dbReference type="GO" id="GO:0005525">
    <property type="term" value="F:GTP binding"/>
    <property type="evidence" value="ECO:0007669"/>
    <property type="project" value="UniProtKB-KW"/>
</dbReference>
<proteinExistence type="predicted"/>
<evidence type="ECO:0000256" key="5">
    <source>
        <dbReference type="ARBA" id="ARBA00022958"/>
    </source>
</evidence>
<keyword evidence="1" id="KW-0436">Ligase</keyword>